<accession>A0ABD3A7F3</accession>
<dbReference type="GO" id="GO:0003887">
    <property type="term" value="F:DNA-directed DNA polymerase activity"/>
    <property type="evidence" value="ECO:0007669"/>
    <property type="project" value="UniProtKB-KW"/>
</dbReference>
<keyword evidence="7" id="KW-0695">RNA-directed DNA polymerase</keyword>
<dbReference type="GO" id="GO:0003964">
    <property type="term" value="F:RNA-directed DNA polymerase activity"/>
    <property type="evidence" value="ECO:0007669"/>
    <property type="project" value="UniProtKB-KW"/>
</dbReference>
<evidence type="ECO:0000313" key="10">
    <source>
        <dbReference type="EMBL" id="KAL3525618.1"/>
    </source>
</evidence>
<keyword evidence="8" id="KW-0239">DNA-directed DNA polymerase</keyword>
<keyword evidence="9" id="KW-0233">DNA recombination</keyword>
<keyword evidence="4" id="KW-0378">Hydrolase</keyword>
<dbReference type="AlphaFoldDB" id="A0ABD3A7F3"/>
<evidence type="ECO:0000256" key="9">
    <source>
        <dbReference type="ARBA" id="ARBA00023172"/>
    </source>
</evidence>
<proteinExistence type="predicted"/>
<dbReference type="SUPFAM" id="SSF53098">
    <property type="entry name" value="Ribonuclease H-like"/>
    <property type="match status" value="1"/>
</dbReference>
<keyword evidence="2" id="KW-0479">Metal-binding</keyword>
<dbReference type="GO" id="GO:0046872">
    <property type="term" value="F:metal ion binding"/>
    <property type="evidence" value="ECO:0007669"/>
    <property type="project" value="UniProtKB-KW"/>
</dbReference>
<keyword evidence="8" id="KW-0548">Nucleotidyltransferase</keyword>
<keyword evidence="6" id="KW-0229">DNA integration</keyword>
<evidence type="ECO:0000256" key="8">
    <source>
        <dbReference type="ARBA" id="ARBA00022932"/>
    </source>
</evidence>
<keyword evidence="3" id="KW-0255">Endonuclease</keyword>
<dbReference type="GO" id="GO:0016787">
    <property type="term" value="F:hydrolase activity"/>
    <property type="evidence" value="ECO:0007669"/>
    <property type="project" value="UniProtKB-KW"/>
</dbReference>
<evidence type="ECO:0000256" key="2">
    <source>
        <dbReference type="ARBA" id="ARBA00022723"/>
    </source>
</evidence>
<keyword evidence="5" id="KW-0460">Magnesium</keyword>
<dbReference type="GO" id="GO:0004519">
    <property type="term" value="F:endonuclease activity"/>
    <property type="evidence" value="ECO:0007669"/>
    <property type="project" value="UniProtKB-KW"/>
</dbReference>
<evidence type="ECO:0008006" key="12">
    <source>
        <dbReference type="Google" id="ProtNLM"/>
    </source>
</evidence>
<evidence type="ECO:0000313" key="11">
    <source>
        <dbReference type="Proteomes" id="UP001630127"/>
    </source>
</evidence>
<gene>
    <name evidence="10" type="ORF">ACH5RR_013990</name>
</gene>
<keyword evidence="8" id="KW-0808">Transferase</keyword>
<protein>
    <recommendedName>
        <fullName evidence="12">Retrovirus-related Pol polyprotein from transposon TNT 1-94</fullName>
    </recommendedName>
</protein>
<keyword evidence="11" id="KW-1185">Reference proteome</keyword>
<dbReference type="Proteomes" id="UP001630127">
    <property type="component" value="Unassembled WGS sequence"/>
</dbReference>
<dbReference type="InterPro" id="IPR039537">
    <property type="entry name" value="Retrotran_Ty1/copia-like"/>
</dbReference>
<dbReference type="PANTHER" id="PTHR42648">
    <property type="entry name" value="TRANSPOSASE, PUTATIVE-RELATED"/>
    <property type="match status" value="1"/>
</dbReference>
<evidence type="ECO:0000256" key="7">
    <source>
        <dbReference type="ARBA" id="ARBA00022918"/>
    </source>
</evidence>
<organism evidence="10 11">
    <name type="scientific">Cinchona calisaya</name>
    <dbReference type="NCBI Taxonomy" id="153742"/>
    <lineage>
        <taxon>Eukaryota</taxon>
        <taxon>Viridiplantae</taxon>
        <taxon>Streptophyta</taxon>
        <taxon>Embryophyta</taxon>
        <taxon>Tracheophyta</taxon>
        <taxon>Spermatophyta</taxon>
        <taxon>Magnoliopsida</taxon>
        <taxon>eudicotyledons</taxon>
        <taxon>Gunneridae</taxon>
        <taxon>Pentapetalae</taxon>
        <taxon>asterids</taxon>
        <taxon>lamiids</taxon>
        <taxon>Gentianales</taxon>
        <taxon>Rubiaceae</taxon>
        <taxon>Cinchonoideae</taxon>
        <taxon>Cinchoneae</taxon>
        <taxon>Cinchona</taxon>
    </lineage>
</organism>
<reference evidence="10 11" key="1">
    <citation type="submission" date="2024-11" db="EMBL/GenBank/DDBJ databases">
        <title>A near-complete genome assembly of Cinchona calisaya.</title>
        <authorList>
            <person name="Lian D.C."/>
            <person name="Zhao X.W."/>
            <person name="Wei L."/>
        </authorList>
    </citation>
    <scope>NUCLEOTIDE SEQUENCE [LARGE SCALE GENOMIC DNA]</scope>
    <source>
        <tissue evidence="10">Nenye</tissue>
    </source>
</reference>
<dbReference type="InterPro" id="IPR012337">
    <property type="entry name" value="RNaseH-like_sf"/>
</dbReference>
<evidence type="ECO:0000256" key="5">
    <source>
        <dbReference type="ARBA" id="ARBA00022842"/>
    </source>
</evidence>
<evidence type="ECO:0000256" key="4">
    <source>
        <dbReference type="ARBA" id="ARBA00022801"/>
    </source>
</evidence>
<dbReference type="EMBL" id="JBJUIK010000006">
    <property type="protein sequence ID" value="KAL3525618.1"/>
    <property type="molecule type" value="Genomic_DNA"/>
</dbReference>
<keyword evidence="1" id="KW-0540">Nuclease</keyword>
<evidence type="ECO:0000256" key="6">
    <source>
        <dbReference type="ARBA" id="ARBA00022908"/>
    </source>
</evidence>
<name>A0ABD3A7F3_9GENT</name>
<evidence type="ECO:0000256" key="1">
    <source>
        <dbReference type="ARBA" id="ARBA00022722"/>
    </source>
</evidence>
<dbReference type="GO" id="GO:0015074">
    <property type="term" value="P:DNA integration"/>
    <property type="evidence" value="ECO:0007669"/>
    <property type="project" value="UniProtKB-KW"/>
</dbReference>
<sequence>MMRCMLKLKNIPKPFWAEAVACALYLLNRCPTRSLPEKIPEEVWSGRKPFIGHLRVFRCIAYSHVPNLSCIENLTTKVNNVFLLAIVSNPEIIDYLVKFQEKLLSVKM</sequence>
<dbReference type="GO" id="GO:0006310">
    <property type="term" value="P:DNA recombination"/>
    <property type="evidence" value="ECO:0007669"/>
    <property type="project" value="UniProtKB-KW"/>
</dbReference>
<comment type="caution">
    <text evidence="10">The sequence shown here is derived from an EMBL/GenBank/DDBJ whole genome shotgun (WGS) entry which is preliminary data.</text>
</comment>
<dbReference type="PANTHER" id="PTHR42648:SF11">
    <property type="entry name" value="TRANSPOSON TY4-P GAG-POL POLYPROTEIN"/>
    <property type="match status" value="1"/>
</dbReference>
<evidence type="ECO:0000256" key="3">
    <source>
        <dbReference type="ARBA" id="ARBA00022759"/>
    </source>
</evidence>